<dbReference type="EMBL" id="BN001307">
    <property type="protein sequence ID" value="CBF86768.1"/>
    <property type="molecule type" value="Genomic_DNA"/>
</dbReference>
<dbReference type="Pfam" id="PF24476">
    <property type="entry name" value="DUF7580"/>
    <property type="match status" value="1"/>
</dbReference>
<evidence type="ECO:0000313" key="9">
    <source>
        <dbReference type="EMBL" id="CBF86768.1"/>
    </source>
</evidence>
<dbReference type="PANTHER" id="PTHR43791">
    <property type="entry name" value="PERMEASE-RELATED"/>
    <property type="match status" value="1"/>
</dbReference>
<dbReference type="GeneID" id="2874705"/>
<feature type="transmembrane region" description="Helical" evidence="7">
    <location>
        <begin position="274"/>
        <end position="294"/>
    </location>
</feature>
<proteinExistence type="predicted"/>
<evidence type="ECO:0000256" key="5">
    <source>
        <dbReference type="ARBA" id="ARBA00023136"/>
    </source>
</evidence>
<feature type="domain" description="DUF7580" evidence="8">
    <location>
        <begin position="677"/>
        <end position="1008"/>
    </location>
</feature>
<dbReference type="OrthoDB" id="2985014at2759"/>
<organism evidence="9 10">
    <name type="scientific">Emericella nidulans (strain FGSC A4 / ATCC 38163 / CBS 112.46 / NRRL 194 / M139)</name>
    <name type="common">Aspergillus nidulans</name>
    <dbReference type="NCBI Taxonomy" id="227321"/>
    <lineage>
        <taxon>Eukaryota</taxon>
        <taxon>Fungi</taxon>
        <taxon>Dikarya</taxon>
        <taxon>Ascomycota</taxon>
        <taxon>Pezizomycotina</taxon>
        <taxon>Eurotiomycetes</taxon>
        <taxon>Eurotiomycetidae</taxon>
        <taxon>Eurotiales</taxon>
        <taxon>Aspergillaceae</taxon>
        <taxon>Aspergillus</taxon>
        <taxon>Aspergillus subgen. Nidulantes</taxon>
    </lineage>
</organism>
<evidence type="ECO:0000256" key="4">
    <source>
        <dbReference type="ARBA" id="ARBA00022989"/>
    </source>
</evidence>
<dbReference type="InterPro" id="IPR036259">
    <property type="entry name" value="MFS_trans_sf"/>
</dbReference>
<evidence type="ECO:0000256" key="7">
    <source>
        <dbReference type="SAM" id="Phobius"/>
    </source>
</evidence>
<gene>
    <name evidence="9" type="ORF">ANIA_02401</name>
</gene>
<dbReference type="KEGG" id="ani:ANIA_02401"/>
<feature type="transmembrane region" description="Helical" evidence="7">
    <location>
        <begin position="364"/>
        <end position="387"/>
    </location>
</feature>
<dbReference type="InterPro" id="IPR011701">
    <property type="entry name" value="MFS"/>
</dbReference>
<feature type="region of interest" description="Disordered" evidence="6">
    <location>
        <begin position="639"/>
        <end position="664"/>
    </location>
</feature>
<feature type="transmembrane region" description="Helical" evidence="7">
    <location>
        <begin position="161"/>
        <end position="182"/>
    </location>
</feature>
<sequence>MKKANHDSASMTEVEDIEGKPVVAHETLVAGYVPGTEEEKRLVRKIDLYLLPCIWIMYLLSYMDRTKYIDPSSTPLDERQLTSEYSIGNAKVAGMETDLKLTSNRYSIALVVFFIGYVIFEVPSNMLLSKIKPNIYLPCIMFAWGCVTIGMAYVQTYKALIGFRVAMGVLEAGFAPGVLLVISSWYKKSEQKGVHGIEGWRWLFIVEGAATAGVSIIASFLLLDFPATTKKLNERERELAMARMAAEAMMVDGDAEALGHGQALRTSLSNWKTWLFVVGYMAIVGSSTLSYFYPTLVSGLGYKGNMAQYMVIPIYAAAFVCNAITGYFADRHQSRRGYVLVAMMSVAMICSIVICVVYDLKARYALLVIMAMGLWASNGLSLAYASVSFGEMPREVRGISLALVNAMGNLAQIYGAYLFPDNDKPKYLMGFGVISGLCFTGVSRSAMGRIGRESDPGLQVLGVVIGGLPMVINSVNSSKPHYQSSREMVKTLEELTDTLQRQHFLLQKDLESILKSQAGDLGEERVAEILHQPHAVYFAEPDVVMAVERSLGDGKDVYVSTVRKCGEAVFDIAERLAGFPSTTGKGGKGTGRGRAWGKRQLITSASQRRDFDRLLERLDYTTVLLARLRVTIEPQREEGLTGKVARTASRPGSRGSNVNANASPSLDSLGNADVLSRAAERLYTAISAGLDNDCHTTHTAALFLPSGTELKKRSQENVAKQPFVFTVGFRMPSIIKGYYTVDAKVIPNRASYGQPTPGQSSGRVSNDLCQLITTAEEQGRMLELHVSQAGSCTWNELHPALSPSQTPATADLTTMDTVIRHSAPGSWTTAQKLRLSFFLASSILQLSPTRWLQPSHPLTSDTIWFSKANASTLTRASASASLLLPKPLILRDFFGSDTRSFEPPIARNSLLEFTVLLLEIWHQRTFDWYAEEIQAPLDTDFWARLRIVEMWVEDSKDLVLDEVYTIMMRCLNGTFGTAATEPVARWDDDVFRADFWRRVVVVLEEALNTV</sequence>
<dbReference type="GO" id="GO:0016020">
    <property type="term" value="C:membrane"/>
    <property type="evidence" value="ECO:0000318"/>
    <property type="project" value="GO_Central"/>
</dbReference>
<evidence type="ECO:0000313" key="10">
    <source>
        <dbReference type="Proteomes" id="UP000000560"/>
    </source>
</evidence>
<feature type="transmembrane region" description="Helical" evidence="7">
    <location>
        <begin position="337"/>
        <end position="358"/>
    </location>
</feature>
<dbReference type="SUPFAM" id="SSF103473">
    <property type="entry name" value="MFS general substrate transporter"/>
    <property type="match status" value="1"/>
</dbReference>
<keyword evidence="3 7" id="KW-0812">Transmembrane</keyword>
<keyword evidence="2" id="KW-0813">Transport</keyword>
<dbReference type="eggNOG" id="KOG2533">
    <property type="taxonomic scope" value="Eukaryota"/>
</dbReference>
<evidence type="ECO:0000256" key="1">
    <source>
        <dbReference type="ARBA" id="ARBA00004141"/>
    </source>
</evidence>
<dbReference type="AlphaFoldDB" id="Q5BAM9"/>
<reference evidence="10" key="2">
    <citation type="journal article" date="2009" name="Fungal Genet. Biol.">
        <title>The 2008 update of the Aspergillus nidulans genome annotation: a community effort.</title>
        <authorList>
            <person name="Wortman J.R."/>
            <person name="Gilsenan J.M."/>
            <person name="Joardar V."/>
            <person name="Deegan J."/>
            <person name="Clutterbuck J."/>
            <person name="Andersen M.R."/>
            <person name="Archer D."/>
            <person name="Bencina M."/>
            <person name="Braus G."/>
            <person name="Coutinho P."/>
            <person name="von Dohren H."/>
            <person name="Doonan J."/>
            <person name="Driessen A.J."/>
            <person name="Durek P."/>
            <person name="Espeso E."/>
            <person name="Fekete E."/>
            <person name="Flipphi M."/>
            <person name="Estrada C.G."/>
            <person name="Geysens S."/>
            <person name="Goldman G."/>
            <person name="de Groot P.W."/>
            <person name="Hansen K."/>
            <person name="Harris S.D."/>
            <person name="Heinekamp T."/>
            <person name="Helmstaedt K."/>
            <person name="Henrissat B."/>
            <person name="Hofmann G."/>
            <person name="Homan T."/>
            <person name="Horio T."/>
            <person name="Horiuchi H."/>
            <person name="James S."/>
            <person name="Jones M."/>
            <person name="Karaffa L."/>
            <person name="Karanyi Z."/>
            <person name="Kato M."/>
            <person name="Keller N."/>
            <person name="Kelly D.E."/>
            <person name="Kiel J.A."/>
            <person name="Kim J.M."/>
            <person name="van der Klei I.J."/>
            <person name="Klis F.M."/>
            <person name="Kovalchuk A."/>
            <person name="Krasevec N."/>
            <person name="Kubicek C.P."/>
            <person name="Liu B."/>
            <person name="Maccabe A."/>
            <person name="Meyer V."/>
            <person name="Mirabito P."/>
            <person name="Miskei M."/>
            <person name="Mos M."/>
            <person name="Mullins J."/>
            <person name="Nelson D.R."/>
            <person name="Nielsen J."/>
            <person name="Oakley B.R."/>
            <person name="Osmani S.A."/>
            <person name="Pakula T."/>
            <person name="Paszewski A."/>
            <person name="Paulsen I."/>
            <person name="Pilsyk S."/>
            <person name="Pocsi I."/>
            <person name="Punt P.J."/>
            <person name="Ram A.F."/>
            <person name="Ren Q."/>
            <person name="Robellet X."/>
            <person name="Robson G."/>
            <person name="Seiboth B."/>
            <person name="van Solingen P."/>
            <person name="Specht T."/>
            <person name="Sun J."/>
            <person name="Taheri-Talesh N."/>
            <person name="Takeshita N."/>
            <person name="Ussery D."/>
            <person name="vanKuyk P.A."/>
            <person name="Visser H."/>
            <person name="van de Vondervoort P.J."/>
            <person name="de Vries R.P."/>
            <person name="Walton J."/>
            <person name="Xiang X."/>
            <person name="Xiong Y."/>
            <person name="Zeng A.P."/>
            <person name="Brandt B.W."/>
            <person name="Cornell M.J."/>
            <person name="van den Hondel C.A."/>
            <person name="Visser J."/>
            <person name="Oliver S.G."/>
            <person name="Turner G."/>
        </authorList>
    </citation>
    <scope>GENOME REANNOTATION</scope>
    <source>
        <strain evidence="10">FGSC A4 / ATCC 38163 / CBS 112.46 / NRRL 194 / M139</strain>
    </source>
</reference>
<accession>Q5BAM9</accession>
<evidence type="ECO:0000256" key="2">
    <source>
        <dbReference type="ARBA" id="ARBA00022448"/>
    </source>
</evidence>
<dbReference type="PANTHER" id="PTHR43791:SF38">
    <property type="entry name" value="MAJOR FACILITATOR SUPERFAMILY (MFS) PROFILE DOMAIN-CONTAINING PROTEIN"/>
    <property type="match status" value="1"/>
</dbReference>
<feature type="transmembrane region" description="Helical" evidence="7">
    <location>
        <begin position="306"/>
        <end position="325"/>
    </location>
</feature>
<evidence type="ECO:0000259" key="8">
    <source>
        <dbReference type="Pfam" id="PF24476"/>
    </source>
</evidence>
<reference evidence="10" key="1">
    <citation type="journal article" date="2005" name="Nature">
        <title>Sequencing of Aspergillus nidulans and comparative analysis with A. fumigatus and A. oryzae.</title>
        <authorList>
            <person name="Galagan J.E."/>
            <person name="Calvo S.E."/>
            <person name="Cuomo C."/>
            <person name="Ma L.J."/>
            <person name="Wortman J.R."/>
            <person name="Batzoglou S."/>
            <person name="Lee S.I."/>
            <person name="Basturkmen M."/>
            <person name="Spevak C.C."/>
            <person name="Clutterbuck J."/>
            <person name="Kapitonov V."/>
            <person name="Jurka J."/>
            <person name="Scazzocchio C."/>
            <person name="Farman M."/>
            <person name="Butler J."/>
            <person name="Purcell S."/>
            <person name="Harris S."/>
            <person name="Braus G.H."/>
            <person name="Draht O."/>
            <person name="Busch S."/>
            <person name="D'Enfert C."/>
            <person name="Bouchier C."/>
            <person name="Goldman G.H."/>
            <person name="Bell-Pedersen D."/>
            <person name="Griffiths-Jones S."/>
            <person name="Doonan J.H."/>
            <person name="Yu J."/>
            <person name="Vienken K."/>
            <person name="Pain A."/>
            <person name="Freitag M."/>
            <person name="Selker E.U."/>
            <person name="Archer D.B."/>
            <person name="Penalva M.A."/>
            <person name="Oakley B.R."/>
            <person name="Momany M."/>
            <person name="Tanaka T."/>
            <person name="Kumagai T."/>
            <person name="Asai K."/>
            <person name="Machida M."/>
            <person name="Nierman W.C."/>
            <person name="Denning D.W."/>
            <person name="Caddick M."/>
            <person name="Hynes M."/>
            <person name="Paoletti M."/>
            <person name="Fischer R."/>
            <person name="Miller B."/>
            <person name="Dyer P."/>
            <person name="Sachs M.S."/>
            <person name="Osmani S.A."/>
            <person name="Birren B.W."/>
        </authorList>
    </citation>
    <scope>NUCLEOTIDE SEQUENCE [LARGE SCALE GENOMIC DNA]</scope>
    <source>
        <strain evidence="10">FGSC A4 / ATCC 38163 / CBS 112.46 / NRRL 194 / M139</strain>
    </source>
</reference>
<dbReference type="Proteomes" id="UP000000560">
    <property type="component" value="Chromosome VII"/>
</dbReference>
<evidence type="ECO:0000256" key="3">
    <source>
        <dbReference type="ARBA" id="ARBA00022692"/>
    </source>
</evidence>
<feature type="transmembrane region" description="Helical" evidence="7">
    <location>
        <begin position="399"/>
        <end position="420"/>
    </location>
</feature>
<evidence type="ECO:0000256" key="6">
    <source>
        <dbReference type="SAM" id="MobiDB-lite"/>
    </source>
</evidence>
<keyword evidence="10" id="KW-1185">Reference proteome</keyword>
<dbReference type="InterPro" id="IPR056002">
    <property type="entry name" value="DUF7580"/>
</dbReference>
<dbReference type="FunFam" id="1.20.1250.20:FF:000394">
    <property type="entry name" value="MFS general substrate transporter"/>
    <property type="match status" value="1"/>
</dbReference>
<keyword evidence="5 7" id="KW-0472">Membrane</keyword>
<protein>
    <recommendedName>
        <fullName evidence="8">DUF7580 domain-containing protein</fullName>
    </recommendedName>
</protein>
<accession>C8VNQ8</accession>
<feature type="transmembrane region" description="Helical" evidence="7">
    <location>
        <begin position="202"/>
        <end position="223"/>
    </location>
</feature>
<dbReference type="Gene3D" id="1.20.1250.20">
    <property type="entry name" value="MFS general substrate transporter like domains"/>
    <property type="match status" value="2"/>
</dbReference>
<dbReference type="Pfam" id="PF07690">
    <property type="entry name" value="MFS_1"/>
    <property type="match status" value="2"/>
</dbReference>
<feature type="compositionally biased region" description="Polar residues" evidence="6">
    <location>
        <begin position="654"/>
        <end position="664"/>
    </location>
</feature>
<dbReference type="RefSeq" id="XP_660005.1">
    <property type="nucleotide sequence ID" value="XM_654913.1"/>
</dbReference>
<dbReference type="HOGENOM" id="CLU_297901_0_0_1"/>
<name>Q5BAM9_EMENI</name>
<keyword evidence="4 7" id="KW-1133">Transmembrane helix</keyword>
<feature type="transmembrane region" description="Helical" evidence="7">
    <location>
        <begin position="135"/>
        <end position="154"/>
    </location>
</feature>
<dbReference type="GO" id="GO:0022857">
    <property type="term" value="F:transmembrane transporter activity"/>
    <property type="evidence" value="ECO:0000318"/>
    <property type="project" value="GO_Central"/>
</dbReference>
<comment type="subcellular location">
    <subcellularLocation>
        <location evidence="1">Membrane</location>
        <topology evidence="1">Multi-pass membrane protein</topology>
    </subcellularLocation>
</comment>
<dbReference type="InParanoid" id="Q5BAM9"/>
<feature type="transmembrane region" description="Helical" evidence="7">
    <location>
        <begin position="106"/>
        <end position="123"/>
    </location>
</feature>